<dbReference type="EMBL" id="JAEAOA010000150">
    <property type="protein sequence ID" value="KAK3586355.1"/>
    <property type="molecule type" value="Genomic_DNA"/>
</dbReference>
<feature type="transmembrane region" description="Helical" evidence="1">
    <location>
        <begin position="20"/>
        <end position="39"/>
    </location>
</feature>
<accession>A0AAE0S6T7</accession>
<keyword evidence="1" id="KW-0472">Membrane</keyword>
<keyword evidence="1" id="KW-0812">Transmembrane</keyword>
<keyword evidence="1" id="KW-1133">Transmembrane helix</keyword>
<proteinExistence type="predicted"/>
<gene>
    <name evidence="2" type="ORF">CHS0354_001598</name>
</gene>
<feature type="non-terminal residue" evidence="2">
    <location>
        <position position="119"/>
    </location>
</feature>
<reference evidence="2" key="2">
    <citation type="journal article" date="2021" name="Genome Biol. Evol.">
        <title>Developing a high-quality reference genome for a parasitic bivalve with doubly uniparental inheritance (Bivalvia: Unionida).</title>
        <authorList>
            <person name="Smith C.H."/>
        </authorList>
    </citation>
    <scope>NUCLEOTIDE SEQUENCE</scope>
    <source>
        <strain evidence="2">CHS0354</strain>
        <tissue evidence="2">Mantle</tissue>
    </source>
</reference>
<name>A0AAE0S6T7_9BIVA</name>
<evidence type="ECO:0000313" key="3">
    <source>
        <dbReference type="Proteomes" id="UP001195483"/>
    </source>
</evidence>
<organism evidence="2 3">
    <name type="scientific">Potamilus streckersoni</name>
    <dbReference type="NCBI Taxonomy" id="2493646"/>
    <lineage>
        <taxon>Eukaryota</taxon>
        <taxon>Metazoa</taxon>
        <taxon>Spiralia</taxon>
        <taxon>Lophotrochozoa</taxon>
        <taxon>Mollusca</taxon>
        <taxon>Bivalvia</taxon>
        <taxon>Autobranchia</taxon>
        <taxon>Heteroconchia</taxon>
        <taxon>Palaeoheterodonta</taxon>
        <taxon>Unionida</taxon>
        <taxon>Unionoidea</taxon>
        <taxon>Unionidae</taxon>
        <taxon>Ambleminae</taxon>
        <taxon>Lampsilini</taxon>
        <taxon>Potamilus</taxon>
    </lineage>
</organism>
<dbReference type="AlphaFoldDB" id="A0AAE0S6T7"/>
<protein>
    <submittedName>
        <fullName evidence="2">Uncharacterized protein</fullName>
    </submittedName>
</protein>
<reference evidence="2" key="3">
    <citation type="submission" date="2023-05" db="EMBL/GenBank/DDBJ databases">
        <authorList>
            <person name="Smith C.H."/>
        </authorList>
    </citation>
    <scope>NUCLEOTIDE SEQUENCE</scope>
    <source>
        <strain evidence="2">CHS0354</strain>
        <tissue evidence="2">Mantle</tissue>
    </source>
</reference>
<sequence>MLVWMCPQMGQSYFRDMEFSFTGTVASTTSLAYPLLPALHRVFRMLNTTAVSSDTRWFRMRHIDELFFAEISNSRKKFSGLKFEMRCMLYILTPIVVAMVLVTLWLYKMEKVTIVGLAA</sequence>
<evidence type="ECO:0000313" key="2">
    <source>
        <dbReference type="EMBL" id="KAK3586355.1"/>
    </source>
</evidence>
<reference evidence="2" key="1">
    <citation type="journal article" date="2021" name="Genome Biol. Evol.">
        <title>A High-Quality Reference Genome for a Parasitic Bivalve with Doubly Uniparental Inheritance (Bivalvia: Unionida).</title>
        <authorList>
            <person name="Smith C.H."/>
        </authorList>
    </citation>
    <scope>NUCLEOTIDE SEQUENCE</scope>
    <source>
        <strain evidence="2">CHS0354</strain>
    </source>
</reference>
<evidence type="ECO:0000256" key="1">
    <source>
        <dbReference type="SAM" id="Phobius"/>
    </source>
</evidence>
<keyword evidence="3" id="KW-1185">Reference proteome</keyword>
<comment type="caution">
    <text evidence="2">The sequence shown here is derived from an EMBL/GenBank/DDBJ whole genome shotgun (WGS) entry which is preliminary data.</text>
</comment>
<feature type="transmembrane region" description="Helical" evidence="1">
    <location>
        <begin position="87"/>
        <end position="107"/>
    </location>
</feature>
<dbReference type="Proteomes" id="UP001195483">
    <property type="component" value="Unassembled WGS sequence"/>
</dbReference>